<dbReference type="Gene3D" id="3.90.25.10">
    <property type="entry name" value="UDP-galactose 4-epimerase, domain 1"/>
    <property type="match status" value="1"/>
</dbReference>
<dbReference type="NCBIfam" id="TIGR02622">
    <property type="entry name" value="CDP_4_6_dhtase"/>
    <property type="match status" value="1"/>
</dbReference>
<evidence type="ECO:0000313" key="3">
    <source>
        <dbReference type="Proteomes" id="UP000198924"/>
    </source>
</evidence>
<reference evidence="3" key="1">
    <citation type="submission" date="2016-10" db="EMBL/GenBank/DDBJ databases">
        <authorList>
            <person name="Varghese N."/>
            <person name="Submissions S."/>
        </authorList>
    </citation>
    <scope>NUCLEOTIDE SEQUENCE [LARGE SCALE GENOMIC DNA]</scope>
    <source>
        <strain evidence="3">DSM 11578</strain>
    </source>
</reference>
<dbReference type="Gene3D" id="3.40.50.720">
    <property type="entry name" value="NAD(P)-binding Rossmann-like Domain"/>
    <property type="match status" value="1"/>
</dbReference>
<dbReference type="InterPro" id="IPR016040">
    <property type="entry name" value="NAD(P)-bd_dom"/>
</dbReference>
<dbReference type="Pfam" id="PF16363">
    <property type="entry name" value="GDP_Man_Dehyd"/>
    <property type="match status" value="1"/>
</dbReference>
<sequence length="362" mass="41171">MESLVIDTHFWQEKSVLITGHTGFKGSWLSLWLTELGAKVSGYALAPNTQPSMYQAIELETIVDSVTADISNLARLSEVMQQTQPEVVFHLAAQSLVKPSYLDPVGTYQINVMGTVNVLEAVRHCPSVKAVVVVTSDKCYENHEWSWPYRENDRLGGHDPYSNSKSCAELVTDSYRKSFFADNETAVATARAGNVIGGGDWSDYRLLPDLIRATQTTQALEIRHPAAIRPWQHVLESLSGYLQLAQKLFERGDEVAEAWNFGPVQDDIKPVHYLVEQAQKKWSNFEWYSPSQNEHHEANILMLDCSKARQKLGWQPIWRIDEALSKTFDWYDAFYSGNNMREFSLQQIQQFVQATKRYSITA</sequence>
<keyword evidence="3" id="KW-1185">Reference proteome</keyword>
<dbReference type="RefSeq" id="WP_177207258.1">
    <property type="nucleotide sequence ID" value="NZ_FOSH01000005.1"/>
</dbReference>
<proteinExistence type="predicted"/>
<gene>
    <name evidence="2" type="ORF">SAMN04488079_10567</name>
</gene>
<dbReference type="PANTHER" id="PTHR43000">
    <property type="entry name" value="DTDP-D-GLUCOSE 4,6-DEHYDRATASE-RELATED"/>
    <property type="match status" value="1"/>
</dbReference>
<dbReference type="InterPro" id="IPR013445">
    <property type="entry name" value="CDP_4_6_deHydtase"/>
</dbReference>
<dbReference type="CDD" id="cd05252">
    <property type="entry name" value="CDP_GD_SDR_e"/>
    <property type="match status" value="1"/>
</dbReference>
<dbReference type="Proteomes" id="UP000198924">
    <property type="component" value="Unassembled WGS sequence"/>
</dbReference>
<name>A0A1I3WX70_9GAMM</name>
<dbReference type="STRING" id="45496.SAMN04488079_10567"/>
<protein>
    <submittedName>
        <fullName evidence="2">CDP-glucose 4,6-dehydratase</fullName>
    </submittedName>
</protein>
<evidence type="ECO:0000313" key="2">
    <source>
        <dbReference type="EMBL" id="SFK11001.1"/>
    </source>
</evidence>
<organism evidence="2 3">
    <name type="scientific">Methylophaga sulfidovorans</name>
    <dbReference type="NCBI Taxonomy" id="45496"/>
    <lineage>
        <taxon>Bacteria</taxon>
        <taxon>Pseudomonadati</taxon>
        <taxon>Pseudomonadota</taxon>
        <taxon>Gammaproteobacteria</taxon>
        <taxon>Thiotrichales</taxon>
        <taxon>Piscirickettsiaceae</taxon>
        <taxon>Methylophaga</taxon>
    </lineage>
</organism>
<dbReference type="SUPFAM" id="SSF51735">
    <property type="entry name" value="NAD(P)-binding Rossmann-fold domains"/>
    <property type="match status" value="1"/>
</dbReference>
<dbReference type="InterPro" id="IPR036291">
    <property type="entry name" value="NAD(P)-bd_dom_sf"/>
</dbReference>
<feature type="domain" description="NAD(P)-binding" evidence="1">
    <location>
        <begin position="17"/>
        <end position="326"/>
    </location>
</feature>
<accession>A0A1I3WX70</accession>
<dbReference type="EMBL" id="FOSH01000005">
    <property type="protein sequence ID" value="SFK11001.1"/>
    <property type="molecule type" value="Genomic_DNA"/>
</dbReference>
<dbReference type="AlphaFoldDB" id="A0A1I3WX70"/>
<evidence type="ECO:0000259" key="1">
    <source>
        <dbReference type="Pfam" id="PF16363"/>
    </source>
</evidence>